<evidence type="ECO:0000313" key="2">
    <source>
        <dbReference type="EMBL" id="CAB4611187.1"/>
    </source>
</evidence>
<organism evidence="2">
    <name type="scientific">freshwater metagenome</name>
    <dbReference type="NCBI Taxonomy" id="449393"/>
    <lineage>
        <taxon>unclassified sequences</taxon>
        <taxon>metagenomes</taxon>
        <taxon>ecological metagenomes</taxon>
    </lineage>
</organism>
<keyword evidence="1" id="KW-0472">Membrane</keyword>
<name>A0A6J6HCL7_9ZZZZ</name>
<proteinExistence type="predicted"/>
<sequence>MATPQSLTSIAQSPEAERKSRMIKYTVAMTIRVVCIVLAMVLQGWLMWVCFAGAILLPYFAVVIANGVGTGHDKSAAPKAVAPTLVIDASSFTNTAKPNDGTNHTD</sequence>
<protein>
    <submittedName>
        <fullName evidence="2">Unannotated protein</fullName>
    </submittedName>
</protein>
<evidence type="ECO:0000256" key="1">
    <source>
        <dbReference type="SAM" id="Phobius"/>
    </source>
</evidence>
<gene>
    <name evidence="2" type="ORF">UFOPK1857_00423</name>
</gene>
<reference evidence="2" key="1">
    <citation type="submission" date="2020-05" db="EMBL/GenBank/DDBJ databases">
        <authorList>
            <person name="Chiriac C."/>
            <person name="Salcher M."/>
            <person name="Ghai R."/>
            <person name="Kavagutti S V."/>
        </authorList>
    </citation>
    <scope>NUCLEOTIDE SEQUENCE</scope>
</reference>
<keyword evidence="1" id="KW-0812">Transmembrane</keyword>
<accession>A0A6J6HCL7</accession>
<feature type="transmembrane region" description="Helical" evidence="1">
    <location>
        <begin position="22"/>
        <end position="39"/>
    </location>
</feature>
<dbReference type="EMBL" id="CAEZUU010000063">
    <property type="protein sequence ID" value="CAB4611187.1"/>
    <property type="molecule type" value="Genomic_DNA"/>
</dbReference>
<dbReference type="AlphaFoldDB" id="A0A6J6HCL7"/>
<feature type="transmembrane region" description="Helical" evidence="1">
    <location>
        <begin position="45"/>
        <end position="65"/>
    </location>
</feature>
<keyword evidence="1" id="KW-1133">Transmembrane helix</keyword>
<dbReference type="Pfam" id="PF11298">
    <property type="entry name" value="DUF3099"/>
    <property type="match status" value="1"/>
</dbReference>
<dbReference type="InterPro" id="IPR021449">
    <property type="entry name" value="DUF3099"/>
</dbReference>